<feature type="signal peptide" evidence="9">
    <location>
        <begin position="1"/>
        <end position="21"/>
    </location>
</feature>
<dbReference type="Gene3D" id="3.40.50.1820">
    <property type="entry name" value="alpha/beta hydrolase"/>
    <property type="match status" value="1"/>
</dbReference>
<evidence type="ECO:0000256" key="2">
    <source>
        <dbReference type="ARBA" id="ARBA00012423"/>
    </source>
</evidence>
<dbReference type="STRING" id="61424.A0A2T9Z451"/>
<name>A0A2T9Z451_9FUNG</name>
<dbReference type="GO" id="GO:0008474">
    <property type="term" value="F:palmitoyl-(protein) hydrolase activity"/>
    <property type="evidence" value="ECO:0007669"/>
    <property type="project" value="UniProtKB-EC"/>
</dbReference>
<keyword evidence="7" id="KW-0325">Glycoprotein</keyword>
<dbReference type="InterPro" id="IPR002472">
    <property type="entry name" value="Palm_thioest"/>
</dbReference>
<feature type="chain" id="PRO_5015693836" description="Palmitoyl-protein thioesterase 1" evidence="9">
    <location>
        <begin position="22"/>
        <end position="311"/>
    </location>
</feature>
<evidence type="ECO:0000256" key="1">
    <source>
        <dbReference type="ARBA" id="ARBA00010758"/>
    </source>
</evidence>
<proteinExistence type="inferred from homology"/>
<keyword evidence="11" id="KW-1185">Reference proteome</keyword>
<evidence type="ECO:0000256" key="6">
    <source>
        <dbReference type="ARBA" id="ARBA00023157"/>
    </source>
</evidence>
<dbReference type="SUPFAM" id="SSF53474">
    <property type="entry name" value="alpha/beta-Hydrolases"/>
    <property type="match status" value="1"/>
</dbReference>
<evidence type="ECO:0000256" key="7">
    <source>
        <dbReference type="ARBA" id="ARBA00023180"/>
    </source>
</evidence>
<accession>A0A2T9Z451</accession>
<organism evidence="10 11">
    <name type="scientific">Furculomyces boomerangus</name>
    <dbReference type="NCBI Taxonomy" id="61424"/>
    <lineage>
        <taxon>Eukaryota</taxon>
        <taxon>Fungi</taxon>
        <taxon>Fungi incertae sedis</taxon>
        <taxon>Zoopagomycota</taxon>
        <taxon>Kickxellomycotina</taxon>
        <taxon>Harpellomycetes</taxon>
        <taxon>Harpellales</taxon>
        <taxon>Harpellaceae</taxon>
        <taxon>Furculomyces</taxon>
    </lineage>
</organism>
<protein>
    <recommendedName>
        <fullName evidence="3">Palmitoyl-protein thioesterase 1</fullName>
        <ecNumber evidence="2">3.1.2.22</ecNumber>
    </recommendedName>
    <alternativeName>
        <fullName evidence="8">Palmitoyl-protein hydrolase 1</fullName>
    </alternativeName>
</protein>
<sequence>MIFHSFEALCIFVLLTLIVKSSETPTPVVMWHGMGDTCCSDTSMYRVKRLIEGEIPNVYVHSIMLGSSPEQDRRAGFYGNINEQIDVVCKQLQENAALKDGYYGIGFSQGGLFMRGLLQRCPYPKMKKLVTFGSPHSGISSPPECAKGDFICQGIKSILFNSAYSPSIQRNFIQAQFYKDPKRIDDYLKESIFLTDINNEIKINTTYIENIKKLEKFVMIKFSLDKTIVPNASTWFGFYNDMGDQIPLQDTTLYKEDRLGLKWLDESGKIDFLVCDGIHMQIKDEYLLQITSKYLRDSKTGRFIAQKQHYI</sequence>
<evidence type="ECO:0000313" key="10">
    <source>
        <dbReference type="EMBL" id="PVU99373.1"/>
    </source>
</evidence>
<dbReference type="EC" id="3.1.2.22" evidence="2"/>
<evidence type="ECO:0000256" key="4">
    <source>
        <dbReference type="ARBA" id="ARBA00022729"/>
    </source>
</evidence>
<comment type="similarity">
    <text evidence="1">Belongs to the palmitoyl-protein thioesterase family.</text>
</comment>
<dbReference type="PANTHER" id="PTHR11247:SF8">
    <property type="entry name" value="PALMITOYL-PROTEIN THIOESTERASE 1"/>
    <property type="match status" value="1"/>
</dbReference>
<comment type="caution">
    <text evidence="10">The sequence shown here is derived from an EMBL/GenBank/DDBJ whole genome shotgun (WGS) entry which is preliminary data.</text>
</comment>
<evidence type="ECO:0000256" key="9">
    <source>
        <dbReference type="SAM" id="SignalP"/>
    </source>
</evidence>
<dbReference type="EMBL" id="MBFT01000040">
    <property type="protein sequence ID" value="PVU99373.1"/>
    <property type="molecule type" value="Genomic_DNA"/>
</dbReference>
<dbReference type="AlphaFoldDB" id="A0A2T9Z451"/>
<keyword evidence="4 9" id="KW-0732">Signal</keyword>
<evidence type="ECO:0000256" key="3">
    <source>
        <dbReference type="ARBA" id="ARBA00014212"/>
    </source>
</evidence>
<dbReference type="PANTHER" id="PTHR11247">
    <property type="entry name" value="PALMITOYL-PROTEIN THIOESTERASE/DOLICHYLDIPHOSPHATASE 1"/>
    <property type="match status" value="1"/>
</dbReference>
<reference evidence="10 11" key="1">
    <citation type="journal article" date="2018" name="MBio">
        <title>Comparative Genomics Reveals the Core Gene Toolbox for the Fungus-Insect Symbiosis.</title>
        <authorList>
            <person name="Wang Y."/>
            <person name="Stata M."/>
            <person name="Wang W."/>
            <person name="Stajich J.E."/>
            <person name="White M.M."/>
            <person name="Moncalvo J.M."/>
        </authorList>
    </citation>
    <scope>NUCLEOTIDE SEQUENCE [LARGE SCALE GENOMIC DNA]</scope>
    <source>
        <strain evidence="10 11">AUS-77-4</strain>
    </source>
</reference>
<evidence type="ECO:0000256" key="5">
    <source>
        <dbReference type="ARBA" id="ARBA00022801"/>
    </source>
</evidence>
<keyword evidence="6" id="KW-1015">Disulfide bond</keyword>
<keyword evidence="5" id="KW-0378">Hydrolase</keyword>
<dbReference type="PRINTS" id="PR00414">
    <property type="entry name" value="PPTHIESTRASE"/>
</dbReference>
<dbReference type="InterPro" id="IPR029058">
    <property type="entry name" value="AB_hydrolase_fold"/>
</dbReference>
<evidence type="ECO:0000313" key="11">
    <source>
        <dbReference type="Proteomes" id="UP000245699"/>
    </source>
</evidence>
<evidence type="ECO:0000256" key="8">
    <source>
        <dbReference type="ARBA" id="ARBA00031934"/>
    </source>
</evidence>
<dbReference type="Proteomes" id="UP000245699">
    <property type="component" value="Unassembled WGS sequence"/>
</dbReference>
<dbReference type="OrthoDB" id="10263094at2759"/>
<gene>
    <name evidence="10" type="ORF">BB559_000772</name>
</gene>
<dbReference type="FunFam" id="3.40.50.1820:FF:000107">
    <property type="entry name" value="Palmitoyl-protein thioesterase 1"/>
    <property type="match status" value="1"/>
</dbReference>
<dbReference type="Pfam" id="PF02089">
    <property type="entry name" value="Palm_thioest"/>
    <property type="match status" value="1"/>
</dbReference>